<name>A0A1G9EW75_9BACL</name>
<dbReference type="PANTHER" id="PTHR37842">
    <property type="match status" value="1"/>
</dbReference>
<dbReference type="RefSeq" id="WP_090719446.1">
    <property type="nucleotide sequence ID" value="NZ_CBCSKY010000058.1"/>
</dbReference>
<dbReference type="OrthoDB" id="8727830at2"/>
<dbReference type="Pfam" id="PF17829">
    <property type="entry name" value="GH115_C"/>
    <property type="match status" value="2"/>
</dbReference>
<evidence type="ECO:0000256" key="1">
    <source>
        <dbReference type="ARBA" id="ARBA00022801"/>
    </source>
</evidence>
<dbReference type="SUPFAM" id="SSF55545">
    <property type="entry name" value="beta-N-acetylhexosaminidase-like domain"/>
    <property type="match status" value="1"/>
</dbReference>
<accession>A0A1G9EW75</accession>
<dbReference type="Gene3D" id="3.20.20.520">
    <property type="entry name" value="Glycosyl hydrolase family 115"/>
    <property type="match status" value="1"/>
</dbReference>
<organism evidence="3 4">
    <name type="scientific">Paenibacillus typhae</name>
    <dbReference type="NCBI Taxonomy" id="1174501"/>
    <lineage>
        <taxon>Bacteria</taxon>
        <taxon>Bacillati</taxon>
        <taxon>Bacillota</taxon>
        <taxon>Bacilli</taxon>
        <taxon>Bacillales</taxon>
        <taxon>Paenibacillaceae</taxon>
        <taxon>Paenibacillus</taxon>
    </lineage>
</organism>
<dbReference type="GO" id="GO:0005975">
    <property type="term" value="P:carbohydrate metabolic process"/>
    <property type="evidence" value="ECO:0007669"/>
    <property type="project" value="UniProtKB-ARBA"/>
</dbReference>
<dbReference type="Gene3D" id="2.60.120.1620">
    <property type="match status" value="2"/>
</dbReference>
<dbReference type="Gene3D" id="3.30.379.10">
    <property type="entry name" value="Chitobiase/beta-hexosaminidase domain 2-like"/>
    <property type="match status" value="1"/>
</dbReference>
<dbReference type="InterPro" id="IPR029018">
    <property type="entry name" value="Hex-like_dom2"/>
</dbReference>
<evidence type="ECO:0000313" key="4">
    <source>
        <dbReference type="Proteomes" id="UP000199050"/>
    </source>
</evidence>
<reference evidence="4" key="1">
    <citation type="submission" date="2016-10" db="EMBL/GenBank/DDBJ databases">
        <authorList>
            <person name="Varghese N."/>
            <person name="Submissions S."/>
        </authorList>
    </citation>
    <scope>NUCLEOTIDE SEQUENCE [LARGE SCALE GENOMIC DNA]</scope>
    <source>
        <strain evidence="4">CGMCC 1.11012</strain>
    </source>
</reference>
<dbReference type="Gene3D" id="1.20.58.2150">
    <property type="match status" value="1"/>
</dbReference>
<dbReference type="STRING" id="1174501.SAMN05216192_15533"/>
<gene>
    <name evidence="3" type="ORF">SAMN05216192_15533</name>
</gene>
<dbReference type="EMBL" id="FNDX01000055">
    <property type="protein sequence ID" value="SDK80384.1"/>
    <property type="molecule type" value="Genomic_DNA"/>
</dbReference>
<dbReference type="Proteomes" id="UP000199050">
    <property type="component" value="Unassembled WGS sequence"/>
</dbReference>
<sequence>MNTIHAADQRLELFTSSKPVHIYVSDQENSAVQIAAANLITDIKRVFGCKAVLSAEIHECAIIIATLDKAGRLPAAGQNAELPLELLKDEAGAWRWEAFLQQAVDGVFYIVGTDRRGTIFGIYDLCEAIGVSPWHYWGDVPAKIKDSYSVPADFSKADWPSVQYRGIFLNDEEELEDWAKLHTPDDTIGPVAYSRIFELLLRLKANYIWPAMHVNYFNGNPENGALAEQMGIVVGTSHCDMLLRSNQNEWTPWLESKGYTDAEYDYSIEGRNREILLEYWRESIEQNRNYEVCFTMGMRGIHDSGFHTRAIDEDDSLSKEQRKEAKVKLLGQVVHDQRQLLIEVLGEEKGLAALQTFVPYKEVLSLYDQGLELPEDLTLIWANDNFGHMRRYPSAAERSRSGGNGLYFHGSYWAAPGTGMSYLFINSIPLAQTGNELKKSWESGIRKVWVLNVGGLKPVEQDLEYFVRYGWEAGKAEGITKDPQAFTEHWINTNFTGGHGAEAAQLYTAFAQATNVRKIEHMQPGVFSQTAYGDEAGRRLMLLEDLYRRGNAILYCLPEEERAAFFQLFLMKIHASYYTNHEFYYADRSVLSYERGNMQAADRYAELSAEMLDNKRRMLHFYDRKLSGGKWEGILTPESFPPPPTALYPVRKPALQISGSGLRADLWNGEETLRFSFYGRHEKWIELGNQGAGSIPYTLEIGEGADWITLSDTSGTLQTEKRILVTVQEPAAHAGKRGLIVIRDHRNDAVIFVKVEALTAPAVPDSFTGYIEADGYVSIPADGCHYNLNVTNNAGDIQSAWLPVPGMARYEGAALMAWHPAGQPPERALQDNASVGYDIYVEQGGEYVLEVHRFLTLNSTGRIRFGVGVDDGEPVLAESDTNDEWKGSWQQSIKDNGEKLLVKLPYMEAGTHTLKLYMIDNYVMISKLVLYTNARQESNLGPAFSTLGHKQAACYGAESPQVDWKEVEALCSGFYSTQKEEVTLPAVLYADRAFFEERFDLIFQKANPESQTRLGDARYEALWKSTEDKNIIEAFGSGCFTEQDGVIAIEAEYALANSEHAYLTPAADDNSLNWSHLQAETNGRTGFAMHVADAGLKWEEPAAAPGMHYRINVHTPGVYHAWLLVRHHNFQSDSCYLALDGAVQPLKEQFGGGVLHTYNTAQVYYWCHISDLEISSGEHVLSILACESQLRVDRIYLSAGDEFPPADAQWSDSLRQ</sequence>
<dbReference type="InterPro" id="IPR042301">
    <property type="entry name" value="GH115_sf"/>
</dbReference>
<protein>
    <submittedName>
        <fullName evidence="3">Glycosyl hydrolase family 115</fullName>
    </submittedName>
</protein>
<feature type="domain" description="Gylcosyl hydrolase 115 C-terminal" evidence="2">
    <location>
        <begin position="769"/>
        <end position="943"/>
    </location>
</feature>
<dbReference type="PANTHER" id="PTHR37842:SF2">
    <property type="entry name" value="GYLCOSYL HYDROLASE 115 C-TERMINAL DOMAIN-CONTAINING PROTEIN"/>
    <property type="match status" value="1"/>
</dbReference>
<keyword evidence="1 3" id="KW-0378">Hydrolase</keyword>
<dbReference type="Pfam" id="PF15979">
    <property type="entry name" value="Glyco_hydro_115"/>
    <property type="match status" value="1"/>
</dbReference>
<evidence type="ECO:0000259" key="2">
    <source>
        <dbReference type="Pfam" id="PF17829"/>
    </source>
</evidence>
<dbReference type="InterPro" id="IPR041437">
    <property type="entry name" value="GH115_C"/>
</dbReference>
<evidence type="ECO:0000313" key="3">
    <source>
        <dbReference type="EMBL" id="SDK80384.1"/>
    </source>
</evidence>
<dbReference type="AlphaFoldDB" id="A0A1G9EW75"/>
<dbReference type="InterPro" id="IPR031924">
    <property type="entry name" value="GH115"/>
</dbReference>
<proteinExistence type="predicted"/>
<keyword evidence="4" id="KW-1185">Reference proteome</keyword>
<feature type="domain" description="Gylcosyl hydrolase 115 C-terminal" evidence="2">
    <location>
        <begin position="1040"/>
        <end position="1201"/>
    </location>
</feature>
<dbReference type="GO" id="GO:0016787">
    <property type="term" value="F:hydrolase activity"/>
    <property type="evidence" value="ECO:0007669"/>
    <property type="project" value="UniProtKB-KW"/>
</dbReference>